<proteinExistence type="predicted"/>
<dbReference type="EMBL" id="JACXVP010000003">
    <property type="protein sequence ID" value="KAG5613688.1"/>
    <property type="molecule type" value="Genomic_DNA"/>
</dbReference>
<keyword evidence="2" id="KW-1185">Reference proteome</keyword>
<gene>
    <name evidence="1" type="ORF">H5410_013512</name>
</gene>
<evidence type="ECO:0000313" key="1">
    <source>
        <dbReference type="EMBL" id="KAG5613688.1"/>
    </source>
</evidence>
<dbReference type="Proteomes" id="UP000824120">
    <property type="component" value="Chromosome 3"/>
</dbReference>
<name>A0A9J5ZNG0_SOLCO</name>
<organism evidence="1 2">
    <name type="scientific">Solanum commersonii</name>
    <name type="common">Commerson's wild potato</name>
    <name type="synonym">Commerson's nightshade</name>
    <dbReference type="NCBI Taxonomy" id="4109"/>
    <lineage>
        <taxon>Eukaryota</taxon>
        <taxon>Viridiplantae</taxon>
        <taxon>Streptophyta</taxon>
        <taxon>Embryophyta</taxon>
        <taxon>Tracheophyta</taxon>
        <taxon>Spermatophyta</taxon>
        <taxon>Magnoliopsida</taxon>
        <taxon>eudicotyledons</taxon>
        <taxon>Gunneridae</taxon>
        <taxon>Pentapetalae</taxon>
        <taxon>asterids</taxon>
        <taxon>lamiids</taxon>
        <taxon>Solanales</taxon>
        <taxon>Solanaceae</taxon>
        <taxon>Solanoideae</taxon>
        <taxon>Solaneae</taxon>
        <taxon>Solanum</taxon>
    </lineage>
</organism>
<comment type="caution">
    <text evidence="1">The sequence shown here is derived from an EMBL/GenBank/DDBJ whole genome shotgun (WGS) entry which is preliminary data.</text>
</comment>
<dbReference type="AlphaFoldDB" id="A0A9J5ZNG0"/>
<protein>
    <submittedName>
        <fullName evidence="1">Uncharacterized protein</fullName>
    </submittedName>
</protein>
<reference evidence="1 2" key="1">
    <citation type="submission" date="2020-09" db="EMBL/GenBank/DDBJ databases">
        <title>De no assembly of potato wild relative species, Solanum commersonii.</title>
        <authorList>
            <person name="Cho K."/>
        </authorList>
    </citation>
    <scope>NUCLEOTIDE SEQUENCE [LARGE SCALE GENOMIC DNA]</scope>
    <source>
        <strain evidence="1">LZ3.2</strain>
        <tissue evidence="1">Leaf</tissue>
    </source>
</reference>
<evidence type="ECO:0000313" key="2">
    <source>
        <dbReference type="Proteomes" id="UP000824120"/>
    </source>
</evidence>
<accession>A0A9J5ZNG0</accession>
<sequence>MRRLTNTLSKWSRLEYGDIFAKAKEYEERGTYLLQNYYQISKNIAVIFRGMDKEKKKYHWASWETHQYPVMKEV</sequence>